<keyword evidence="1" id="KW-0472">Membrane</keyword>
<organism evidence="2 3">
    <name type="scientific">Thermoproteota archaeon</name>
    <dbReference type="NCBI Taxonomy" id="2056631"/>
    <lineage>
        <taxon>Archaea</taxon>
        <taxon>Thermoproteota</taxon>
    </lineage>
</organism>
<feature type="transmembrane region" description="Helical" evidence="1">
    <location>
        <begin position="205"/>
        <end position="231"/>
    </location>
</feature>
<dbReference type="Proteomes" id="UP000278475">
    <property type="component" value="Unassembled WGS sequence"/>
</dbReference>
<protein>
    <submittedName>
        <fullName evidence="2">Uncharacterized protein</fullName>
    </submittedName>
</protein>
<evidence type="ECO:0000256" key="1">
    <source>
        <dbReference type="SAM" id="Phobius"/>
    </source>
</evidence>
<feature type="transmembrane region" description="Helical" evidence="1">
    <location>
        <begin position="165"/>
        <end position="184"/>
    </location>
</feature>
<sequence length="276" mass="31106">MIGIYALALAVVTLLLSANPAYASSQAMVISLPKTTMLPSDVIVFYYEGSSDINVLTSENEHMVFEKVEGFGGGRYQGHLAMSFKPSNKSWVDNVIVAFYSAQPFNVNVTLYHTATDTSFYLGSYNCPANVTVQFVLPVRYVVYQSTTQQTTEWQKLLLSAESPLWRFLLYGAFFAMFGASWLLDAKDFKQRKGRRWTKQDSLALLIRYFFYASLFILFITSIVALGKLLFNVFALGSFELSLGMVVESAGILLLFAALYGLAKWRDWFDVIDEEE</sequence>
<proteinExistence type="predicted"/>
<comment type="caution">
    <text evidence="2">The sequence shown here is derived from an EMBL/GenBank/DDBJ whole genome shotgun (WGS) entry which is preliminary data.</text>
</comment>
<reference evidence="2 3" key="1">
    <citation type="submission" date="2018-06" db="EMBL/GenBank/DDBJ databases">
        <title>Extensive metabolic versatility and redundancy in microbially diverse, dynamic hydrothermal sediments.</title>
        <authorList>
            <person name="Dombrowski N."/>
            <person name="Teske A."/>
            <person name="Baker B.J."/>
        </authorList>
    </citation>
    <scope>NUCLEOTIDE SEQUENCE [LARGE SCALE GENOMIC DNA]</scope>
    <source>
        <strain evidence="2">B66_G16</strain>
    </source>
</reference>
<dbReference type="EMBL" id="QMQV01000006">
    <property type="protein sequence ID" value="RLE50407.1"/>
    <property type="molecule type" value="Genomic_DNA"/>
</dbReference>
<evidence type="ECO:0000313" key="2">
    <source>
        <dbReference type="EMBL" id="RLE50407.1"/>
    </source>
</evidence>
<name>A0A497ET51_9CREN</name>
<gene>
    <name evidence="2" type="ORF">DRJ31_01340</name>
</gene>
<accession>A0A497ET51</accession>
<keyword evidence="1" id="KW-0812">Transmembrane</keyword>
<feature type="transmembrane region" description="Helical" evidence="1">
    <location>
        <begin position="243"/>
        <end position="263"/>
    </location>
</feature>
<dbReference type="AlphaFoldDB" id="A0A497ET51"/>
<keyword evidence="1" id="KW-1133">Transmembrane helix</keyword>
<evidence type="ECO:0000313" key="3">
    <source>
        <dbReference type="Proteomes" id="UP000278475"/>
    </source>
</evidence>